<evidence type="ECO:0000256" key="1">
    <source>
        <dbReference type="SAM" id="MobiDB-lite"/>
    </source>
</evidence>
<dbReference type="EMBL" id="CP063407">
    <property type="protein sequence ID" value="QSZ33109.1"/>
    <property type="molecule type" value="Genomic_DNA"/>
</dbReference>
<feature type="compositionally biased region" description="Basic and acidic residues" evidence="1">
    <location>
        <begin position="25"/>
        <end position="35"/>
    </location>
</feature>
<organism evidence="2 3">
    <name type="scientific">Monilinia vaccinii-corymbosi</name>
    <dbReference type="NCBI Taxonomy" id="61207"/>
    <lineage>
        <taxon>Eukaryota</taxon>
        <taxon>Fungi</taxon>
        <taxon>Dikarya</taxon>
        <taxon>Ascomycota</taxon>
        <taxon>Pezizomycotina</taxon>
        <taxon>Leotiomycetes</taxon>
        <taxon>Helotiales</taxon>
        <taxon>Sclerotiniaceae</taxon>
        <taxon>Monilinia</taxon>
    </lineage>
</organism>
<feature type="region of interest" description="Disordered" evidence="1">
    <location>
        <begin position="13"/>
        <end position="50"/>
    </location>
</feature>
<proteinExistence type="predicted"/>
<protein>
    <submittedName>
        <fullName evidence="2">Uncharacterized protein</fullName>
    </submittedName>
</protein>
<accession>A0A8A3PDE7</accession>
<keyword evidence="3" id="KW-1185">Reference proteome</keyword>
<reference evidence="2" key="1">
    <citation type="submission" date="2020-10" db="EMBL/GenBank/DDBJ databases">
        <title>Genome Sequence of Monilinia vaccinii-corymbosi Sheds Light on Mummy Berry Disease Infection of Blueberry and Mating Type.</title>
        <authorList>
            <person name="Yow A.G."/>
            <person name="Zhang Y."/>
            <person name="Bansal K."/>
            <person name="Eacker S.M."/>
            <person name="Sullivan S."/>
            <person name="Liachko I."/>
            <person name="Cubeta M.A."/>
            <person name="Rollins J.A."/>
            <person name="Ashrafi H."/>
        </authorList>
    </citation>
    <scope>NUCLEOTIDE SEQUENCE</scope>
    <source>
        <strain evidence="2">RL-1</strain>
    </source>
</reference>
<gene>
    <name evidence="2" type="ORF">DSL72_002694</name>
</gene>
<evidence type="ECO:0000313" key="2">
    <source>
        <dbReference type="EMBL" id="QSZ33109.1"/>
    </source>
</evidence>
<name>A0A8A3PDE7_9HELO</name>
<dbReference type="AlphaFoldDB" id="A0A8A3PDE7"/>
<sequence length="50" mass="5285">MAKCLMGMLVGETPQPDHGAGAYHQQHEVASHKESLAGGIEPASNNSRKI</sequence>
<evidence type="ECO:0000313" key="3">
    <source>
        <dbReference type="Proteomes" id="UP000672032"/>
    </source>
</evidence>
<dbReference type="Proteomes" id="UP000672032">
    <property type="component" value="Chromosome 3"/>
</dbReference>